<proteinExistence type="predicted"/>
<dbReference type="EMBL" id="UFSZ01000001">
    <property type="protein sequence ID" value="SUV17310.1"/>
    <property type="molecule type" value="Genomic_DNA"/>
</dbReference>
<evidence type="ECO:0000313" key="1">
    <source>
        <dbReference type="EMBL" id="POZ56359.1"/>
    </source>
</evidence>
<accession>A0A2S5CZV9</accession>
<dbReference type="RefSeq" id="WP_024364813.1">
    <property type="nucleotide sequence ID" value="NZ_BJNS01000065.1"/>
</dbReference>
<dbReference type="GeneID" id="48279138"/>
<dbReference type="Proteomes" id="UP000237319">
    <property type="component" value="Unassembled WGS sequence"/>
</dbReference>
<protein>
    <submittedName>
        <fullName evidence="1">Uncharacterized protein</fullName>
    </submittedName>
</protein>
<sequence>MERRILDYENLLEMLDDLLRERKEFWENFYKDRKKIFRFLRLKDLMITWKNILVKDFLLKGF</sequence>
<dbReference type="AlphaFoldDB" id="A0A2S5CZV9"/>
<organism evidence="1 3">
    <name type="scientific">Lysinibacillus sphaericus</name>
    <name type="common">Bacillus sphaericus</name>
    <dbReference type="NCBI Taxonomy" id="1421"/>
    <lineage>
        <taxon>Bacteria</taxon>
        <taxon>Bacillati</taxon>
        <taxon>Bacillota</taxon>
        <taxon>Bacilli</taxon>
        <taxon>Bacillales</taxon>
        <taxon>Bacillaceae</taxon>
        <taxon>Lysinibacillus</taxon>
    </lineage>
</organism>
<reference evidence="1 3" key="1">
    <citation type="submission" date="2017-11" db="EMBL/GenBank/DDBJ databases">
        <title>Genome sequence of Lysinibacillus sphaericus, a lignin-degrading bacteria isolated from municipal solid waste soil.</title>
        <authorList>
            <person name="Persinoti G.F."/>
            <person name="Paixao D.A."/>
            <person name="Bugg T.D."/>
            <person name="Squina F.M."/>
        </authorList>
    </citation>
    <scope>NUCLEOTIDE SEQUENCE [LARGE SCALE GENOMIC DNA]</scope>
    <source>
        <strain evidence="1 3">A1</strain>
    </source>
</reference>
<name>A0A2S5CZV9_LYSSH</name>
<comment type="caution">
    <text evidence="1">The sequence shown here is derived from an EMBL/GenBank/DDBJ whole genome shotgun (WGS) entry which is preliminary data.</text>
</comment>
<keyword evidence="3" id="KW-1185">Reference proteome</keyword>
<dbReference type="Proteomes" id="UP000255295">
    <property type="component" value="Unassembled WGS sequence"/>
</dbReference>
<reference evidence="2 4" key="2">
    <citation type="submission" date="2018-06" db="EMBL/GenBank/DDBJ databases">
        <authorList>
            <consortium name="Pathogen Informatics"/>
            <person name="Doyle S."/>
        </authorList>
    </citation>
    <scope>NUCLEOTIDE SEQUENCE [LARGE SCALE GENOMIC DNA]</scope>
    <source>
        <strain evidence="2 4">NCTC10338</strain>
    </source>
</reference>
<evidence type="ECO:0000313" key="2">
    <source>
        <dbReference type="EMBL" id="SUV17310.1"/>
    </source>
</evidence>
<evidence type="ECO:0000313" key="4">
    <source>
        <dbReference type="Proteomes" id="UP000255295"/>
    </source>
</evidence>
<gene>
    <name evidence="1" type="ORF">LYSIN_01142</name>
    <name evidence="2" type="ORF">NCTC10338_02407</name>
</gene>
<evidence type="ECO:0000313" key="3">
    <source>
        <dbReference type="Proteomes" id="UP000237319"/>
    </source>
</evidence>
<dbReference type="EMBL" id="PGLV01000001">
    <property type="protein sequence ID" value="POZ56359.1"/>
    <property type="molecule type" value="Genomic_DNA"/>
</dbReference>